<dbReference type="OrthoDB" id="9778870at2"/>
<dbReference type="AlphaFoldDB" id="A0A7W4YFZ9"/>
<evidence type="ECO:0000313" key="6">
    <source>
        <dbReference type="EMBL" id="MBB2957380.1"/>
    </source>
</evidence>
<evidence type="ECO:0000259" key="5">
    <source>
        <dbReference type="PROSITE" id="PS50893"/>
    </source>
</evidence>
<dbReference type="Proteomes" id="UP000545286">
    <property type="component" value="Unassembled WGS sequence"/>
</dbReference>
<name>A0A7W4YFZ9_9MICO</name>
<keyword evidence="3" id="KW-0547">Nucleotide-binding</keyword>
<dbReference type="RefSeq" id="WP_156475534.1">
    <property type="nucleotide sequence ID" value="NZ_CZJS01000059.1"/>
</dbReference>
<dbReference type="Gene3D" id="3.40.50.300">
    <property type="entry name" value="P-loop containing nucleotide triphosphate hydrolases"/>
    <property type="match status" value="1"/>
</dbReference>
<keyword evidence="2" id="KW-0813">Transport</keyword>
<dbReference type="GO" id="GO:0016020">
    <property type="term" value="C:membrane"/>
    <property type="evidence" value="ECO:0007669"/>
    <property type="project" value="InterPro"/>
</dbReference>
<dbReference type="PANTHER" id="PTHR46743:SF2">
    <property type="entry name" value="TEICHOIC ACIDS EXPORT ATP-BINDING PROTEIN TAGH"/>
    <property type="match status" value="1"/>
</dbReference>
<evidence type="ECO:0000313" key="7">
    <source>
        <dbReference type="Proteomes" id="UP000545286"/>
    </source>
</evidence>
<dbReference type="SMART" id="SM00382">
    <property type="entry name" value="AAA"/>
    <property type="match status" value="1"/>
</dbReference>
<sequence length="400" mass="43815">MAGTAVDVNNISKSFRIYKDRNQSLKATVLKGRRALYEEFKALDDVSFEVPEGGTFGLMGRNGSGKSTLLKCIAGILTPTSGSITTRGRIAAMLEVGSGFHPELTGRENVYLNGAILGMSKQQIDQRFDSIVDFSGIEKFIDQPVKNYSSGMYVRLGFAVSIHTEPDVLLVDEVLAVGDMDFQAKCREKFTDFKASGRTVVVVSHGLEGMREFCDRAAWLEYGELQEVGPATAIVDKYRDSGNVTETIDGGGQRHGSGELYIDSIEMLSAEGVSKNEVKTGESPVVRLNFEARKMVERPNFKLAIETLEGVRIWSTSIKQLGWQPETVQPGQGHMDFHLEGLALAPGEYVLNAEVWRDNSTTPIDSLTGSYRFAVHFGNPFALEGLLAMDSHVIAKLPGQ</sequence>
<dbReference type="InterPro" id="IPR003593">
    <property type="entry name" value="AAA+_ATPase"/>
</dbReference>
<dbReference type="InterPro" id="IPR050683">
    <property type="entry name" value="Bact_Polysacc_Export_ATP-bd"/>
</dbReference>
<comment type="caution">
    <text evidence="6">The sequence shown here is derived from an EMBL/GenBank/DDBJ whole genome shotgun (WGS) entry which is preliminary data.</text>
</comment>
<dbReference type="SUPFAM" id="SSF52540">
    <property type="entry name" value="P-loop containing nucleoside triphosphate hydrolases"/>
    <property type="match status" value="1"/>
</dbReference>
<evidence type="ECO:0000256" key="4">
    <source>
        <dbReference type="ARBA" id="ARBA00022840"/>
    </source>
</evidence>
<dbReference type="EMBL" id="JACHWJ010000002">
    <property type="protein sequence ID" value="MBB2957380.1"/>
    <property type="molecule type" value="Genomic_DNA"/>
</dbReference>
<dbReference type="PROSITE" id="PS50893">
    <property type="entry name" value="ABC_TRANSPORTER_2"/>
    <property type="match status" value="1"/>
</dbReference>
<dbReference type="Pfam" id="PF14524">
    <property type="entry name" value="Wzt_C"/>
    <property type="match status" value="1"/>
</dbReference>
<dbReference type="PANTHER" id="PTHR46743">
    <property type="entry name" value="TEICHOIC ACIDS EXPORT ATP-BINDING PROTEIN TAGH"/>
    <property type="match status" value="1"/>
</dbReference>
<dbReference type="InterPro" id="IPR027417">
    <property type="entry name" value="P-loop_NTPase"/>
</dbReference>
<feature type="domain" description="ABC transporter" evidence="5">
    <location>
        <begin position="6"/>
        <end position="247"/>
    </location>
</feature>
<dbReference type="CDD" id="cd10147">
    <property type="entry name" value="Wzt_C-like"/>
    <property type="match status" value="1"/>
</dbReference>
<comment type="similarity">
    <text evidence="1">Belongs to the ABC transporter superfamily.</text>
</comment>
<dbReference type="Gene3D" id="2.70.50.60">
    <property type="entry name" value="abc- transporter (atp binding component) like domain"/>
    <property type="match status" value="1"/>
</dbReference>
<dbReference type="Pfam" id="PF00005">
    <property type="entry name" value="ABC_tran"/>
    <property type="match status" value="1"/>
</dbReference>
<dbReference type="GO" id="GO:0005524">
    <property type="term" value="F:ATP binding"/>
    <property type="evidence" value="ECO:0007669"/>
    <property type="project" value="UniProtKB-KW"/>
</dbReference>
<protein>
    <submittedName>
        <fullName evidence="6">ABC-2 type transport system ATP-binding protein</fullName>
    </submittedName>
</protein>
<evidence type="ECO:0000256" key="3">
    <source>
        <dbReference type="ARBA" id="ARBA00022741"/>
    </source>
</evidence>
<evidence type="ECO:0000256" key="1">
    <source>
        <dbReference type="ARBA" id="ARBA00005417"/>
    </source>
</evidence>
<dbReference type="InterPro" id="IPR015860">
    <property type="entry name" value="ABC_transpr_TagH-like"/>
</dbReference>
<dbReference type="InterPro" id="IPR003439">
    <property type="entry name" value="ABC_transporter-like_ATP-bd"/>
</dbReference>
<dbReference type="GO" id="GO:0140359">
    <property type="term" value="F:ABC-type transporter activity"/>
    <property type="evidence" value="ECO:0007669"/>
    <property type="project" value="InterPro"/>
</dbReference>
<keyword evidence="4 6" id="KW-0067">ATP-binding</keyword>
<keyword evidence="7" id="KW-1185">Reference proteome</keyword>
<dbReference type="GO" id="GO:0016887">
    <property type="term" value="F:ATP hydrolysis activity"/>
    <property type="evidence" value="ECO:0007669"/>
    <property type="project" value="InterPro"/>
</dbReference>
<reference evidence="6 7" key="1">
    <citation type="submission" date="2020-08" db="EMBL/GenBank/DDBJ databases">
        <title>Sequencing the genomes of 1000 actinobacteria strains.</title>
        <authorList>
            <person name="Klenk H.-P."/>
        </authorList>
    </citation>
    <scope>NUCLEOTIDE SEQUENCE [LARGE SCALE GENOMIC DNA]</scope>
    <source>
        <strain evidence="6 7">DSM 20419</strain>
    </source>
</reference>
<proteinExistence type="inferred from homology"/>
<evidence type="ECO:0000256" key="2">
    <source>
        <dbReference type="ARBA" id="ARBA00022448"/>
    </source>
</evidence>
<dbReference type="InterPro" id="IPR029439">
    <property type="entry name" value="Wzt_C"/>
</dbReference>
<dbReference type="CDD" id="cd03220">
    <property type="entry name" value="ABC_KpsT_Wzt"/>
    <property type="match status" value="1"/>
</dbReference>
<accession>A0A7W4YFZ9</accession>
<organism evidence="6 7">
    <name type="scientific">Pseudoclavibacter helvolus</name>
    <dbReference type="NCBI Taxonomy" id="255205"/>
    <lineage>
        <taxon>Bacteria</taxon>
        <taxon>Bacillati</taxon>
        <taxon>Actinomycetota</taxon>
        <taxon>Actinomycetes</taxon>
        <taxon>Micrococcales</taxon>
        <taxon>Microbacteriaceae</taxon>
        <taxon>Pseudoclavibacter</taxon>
    </lineage>
</organism>
<gene>
    <name evidence="6" type="ORF">FHX72_001517</name>
</gene>